<dbReference type="InterPro" id="IPR010295">
    <property type="entry name" value="DUF898"/>
</dbReference>
<sequence>MDVVSITVSSRGYVMSKSGRFRFDGGAATYVGTALLGVLITVCTLGICYPFALVLTQRWRAKHSYIDGFPLVFTGSAVGLFGNWIKWFLLSIITLGIYLFWVGPRITQWKWEHTDFDRSRTPLPLTDVRQAIPVQQVGGLPMAGHAPAPYAQH</sequence>
<name>A0A285EEY8_9ACTN</name>
<dbReference type="EMBL" id="OBDO01000008">
    <property type="protein sequence ID" value="SNX97678.1"/>
    <property type="molecule type" value="Genomic_DNA"/>
</dbReference>
<evidence type="ECO:0000313" key="2">
    <source>
        <dbReference type="EMBL" id="SNX97678.1"/>
    </source>
</evidence>
<dbReference type="Pfam" id="PF05987">
    <property type="entry name" value="DUF898"/>
    <property type="match status" value="1"/>
</dbReference>
<evidence type="ECO:0000256" key="1">
    <source>
        <dbReference type="SAM" id="Phobius"/>
    </source>
</evidence>
<proteinExistence type="predicted"/>
<gene>
    <name evidence="2" type="ORF">SAMN06893097_10843</name>
</gene>
<organism evidence="2 3">
    <name type="scientific">Geodermatophilus sabuli</name>
    <dbReference type="NCBI Taxonomy" id="1564158"/>
    <lineage>
        <taxon>Bacteria</taxon>
        <taxon>Bacillati</taxon>
        <taxon>Actinomycetota</taxon>
        <taxon>Actinomycetes</taxon>
        <taxon>Geodermatophilales</taxon>
        <taxon>Geodermatophilaceae</taxon>
        <taxon>Geodermatophilus</taxon>
    </lineage>
</organism>
<keyword evidence="3" id="KW-1185">Reference proteome</keyword>
<accession>A0A285EEY8</accession>
<protein>
    <recommendedName>
        <fullName evidence="4">DUF898 domain-containing protein</fullName>
    </recommendedName>
</protein>
<dbReference type="RefSeq" id="WP_216359786.1">
    <property type="nucleotide sequence ID" value="NZ_JACHXB010000007.1"/>
</dbReference>
<dbReference type="AlphaFoldDB" id="A0A285EEY8"/>
<feature type="transmembrane region" description="Helical" evidence="1">
    <location>
        <begin position="27"/>
        <end position="52"/>
    </location>
</feature>
<keyword evidence="1" id="KW-0472">Membrane</keyword>
<keyword evidence="1" id="KW-0812">Transmembrane</keyword>
<evidence type="ECO:0008006" key="4">
    <source>
        <dbReference type="Google" id="ProtNLM"/>
    </source>
</evidence>
<keyword evidence="1" id="KW-1133">Transmembrane helix</keyword>
<reference evidence="2 3" key="1">
    <citation type="submission" date="2017-09" db="EMBL/GenBank/DDBJ databases">
        <authorList>
            <person name="Ehlers B."/>
            <person name="Leendertz F.H."/>
        </authorList>
    </citation>
    <scope>NUCLEOTIDE SEQUENCE [LARGE SCALE GENOMIC DNA]</scope>
    <source>
        <strain evidence="2 3">DSM 46844</strain>
    </source>
</reference>
<feature type="transmembrane region" description="Helical" evidence="1">
    <location>
        <begin position="87"/>
        <end position="103"/>
    </location>
</feature>
<evidence type="ECO:0000313" key="3">
    <source>
        <dbReference type="Proteomes" id="UP000219514"/>
    </source>
</evidence>
<dbReference type="Proteomes" id="UP000219514">
    <property type="component" value="Unassembled WGS sequence"/>
</dbReference>